<sequence length="641" mass="70351">MDTKKSHQPSDQWDANLEQEAFGNQAPYASDSKVKQDTYPDSSINEQEAFGNQAPYAAGSSTRLDDPRDYQDLHKYRGTADEEAPYLAHPYRPDMMIPQHAIQPTVPSSATDHLKAESFPSEAPPMYSSEPAATPLVAHAAVAPLAPPQRLQSPQSDTHSTLFPFPPSENHPRAMRSLPSLQRSSQHQHSTPTGDQQAATSIPLAAPPPGLTDDANAPYSAQSPLQQQQLPFPFTSQSYGAVSPHASSTPHCSRSIRSHGSSRSSTSSDSSDSENDELLSDRQRKNRYPIRCKHGKSKCSKRILFLAMLAGTLVYYIFGWLMEDPCETSKRLGIEEEMYAFLYSENTTISLGILDGIPGNILIKELDDWGEGTVYVYVFSTSADHNVIDDIIYDYKLLPSMDTVQWNTRLRPGMEASEKQLERIKKTCTRSNIVITLPKVNKGVRALNLFTSQGDIAVQWKNLQILSDEVSLHAADGNIILDGLSTKRKTDIVVSGEGSVSGLLSTAEIANISTDVGHIDLELDTDIGLIEDSRKNLDISLSTKTKGHINLVHTRDYSGRFALNSGLGTAILVCPFNSSMPVFTKKSNAHIEGWITEDGSIPRKDTPVVKASTYEGSISMTILDNFIPGHRALETPAEPKD</sequence>
<evidence type="ECO:0000256" key="2">
    <source>
        <dbReference type="SAM" id="Phobius"/>
    </source>
</evidence>
<reference evidence="3" key="1">
    <citation type="submission" date="2021-11" db="EMBL/GenBank/DDBJ databases">
        <authorList>
            <person name="Herlambang A."/>
            <person name="Guo Y."/>
            <person name="Takashima Y."/>
            <person name="Nishizawa T."/>
        </authorList>
    </citation>
    <scope>NUCLEOTIDE SEQUENCE</scope>
    <source>
        <strain evidence="3">E1425</strain>
    </source>
</reference>
<feature type="region of interest" description="Disordered" evidence="1">
    <location>
        <begin position="235"/>
        <end position="282"/>
    </location>
</feature>
<feature type="compositionally biased region" description="Polar residues" evidence="1">
    <location>
        <begin position="150"/>
        <end position="161"/>
    </location>
</feature>
<dbReference type="Proteomes" id="UP000827284">
    <property type="component" value="Unassembled WGS sequence"/>
</dbReference>
<keyword evidence="2" id="KW-0812">Transmembrane</keyword>
<evidence type="ECO:0008006" key="5">
    <source>
        <dbReference type="Google" id="ProtNLM"/>
    </source>
</evidence>
<reference evidence="3" key="2">
    <citation type="journal article" date="2022" name="Microbiol. Resour. Announc.">
        <title>Whole-Genome Sequence of Entomortierella parvispora E1425, a Mucoromycotan Fungus Associated with Burkholderiaceae-Related Endosymbiotic Bacteria.</title>
        <authorList>
            <person name="Herlambang A."/>
            <person name="Guo Y."/>
            <person name="Takashima Y."/>
            <person name="Narisawa K."/>
            <person name="Ohta H."/>
            <person name="Nishizawa T."/>
        </authorList>
    </citation>
    <scope>NUCLEOTIDE SEQUENCE</scope>
    <source>
        <strain evidence="3">E1425</strain>
    </source>
</reference>
<dbReference type="EMBL" id="BQFW01000006">
    <property type="protein sequence ID" value="GJJ72152.1"/>
    <property type="molecule type" value="Genomic_DNA"/>
</dbReference>
<gene>
    <name evidence="3" type="ORF">EMPS_04509</name>
</gene>
<keyword evidence="2" id="KW-1133">Transmembrane helix</keyword>
<dbReference type="AlphaFoldDB" id="A0A9P3H9D4"/>
<feature type="transmembrane region" description="Helical" evidence="2">
    <location>
        <begin position="303"/>
        <end position="322"/>
    </location>
</feature>
<feature type="region of interest" description="Disordered" evidence="1">
    <location>
        <begin position="106"/>
        <end position="130"/>
    </location>
</feature>
<keyword evidence="4" id="KW-1185">Reference proteome</keyword>
<name>A0A9P3H9D4_9FUNG</name>
<keyword evidence="2" id="KW-0472">Membrane</keyword>
<feature type="region of interest" description="Disordered" evidence="1">
    <location>
        <begin position="148"/>
        <end position="223"/>
    </location>
</feature>
<evidence type="ECO:0000256" key="1">
    <source>
        <dbReference type="SAM" id="MobiDB-lite"/>
    </source>
</evidence>
<feature type="region of interest" description="Disordered" evidence="1">
    <location>
        <begin position="1"/>
        <end position="85"/>
    </location>
</feature>
<comment type="caution">
    <text evidence="3">The sequence shown here is derived from an EMBL/GenBank/DDBJ whole genome shotgun (WGS) entry which is preliminary data.</text>
</comment>
<protein>
    <recommendedName>
        <fullName evidence="5">Adhesin domain-containing protein</fullName>
    </recommendedName>
</protein>
<evidence type="ECO:0000313" key="3">
    <source>
        <dbReference type="EMBL" id="GJJ72152.1"/>
    </source>
</evidence>
<feature type="compositionally biased region" description="Polar residues" evidence="1">
    <location>
        <begin position="179"/>
        <end position="200"/>
    </location>
</feature>
<feature type="compositionally biased region" description="Basic and acidic residues" evidence="1">
    <location>
        <begin position="63"/>
        <end position="80"/>
    </location>
</feature>
<dbReference type="OrthoDB" id="2384767at2759"/>
<accession>A0A9P3H9D4</accession>
<feature type="compositionally biased region" description="Low complexity" evidence="1">
    <location>
        <begin position="253"/>
        <end position="270"/>
    </location>
</feature>
<organism evidence="3 4">
    <name type="scientific">Entomortierella parvispora</name>
    <dbReference type="NCBI Taxonomy" id="205924"/>
    <lineage>
        <taxon>Eukaryota</taxon>
        <taxon>Fungi</taxon>
        <taxon>Fungi incertae sedis</taxon>
        <taxon>Mucoromycota</taxon>
        <taxon>Mortierellomycotina</taxon>
        <taxon>Mortierellomycetes</taxon>
        <taxon>Mortierellales</taxon>
        <taxon>Mortierellaceae</taxon>
        <taxon>Entomortierella</taxon>
    </lineage>
</organism>
<proteinExistence type="predicted"/>
<evidence type="ECO:0000313" key="4">
    <source>
        <dbReference type="Proteomes" id="UP000827284"/>
    </source>
</evidence>